<gene>
    <name evidence="3" type="ORF">HMPREF0860_1804</name>
    <name evidence="2" type="ORF">HMPREF1325_0758</name>
</gene>
<evidence type="ECO:0000313" key="5">
    <source>
        <dbReference type="Proteomes" id="UP000016646"/>
    </source>
</evidence>
<sequence length="454" mass="52323">MYSDLKYLEVPLPEDVQKLKWYGDFAALDECIAHKLQKDIPHALRKRLELEREIVRRIPQQYPYSKEKALELLKDTFKDFTESEFRRLWLENAVEWIYRDGVVYLHKLFIDNLVKTRPDFASRCIHPENFDDSAANFALLNTAIDEIKKEGRLTYYFRIKSTLEVPSSSVAASDALRVHIPVPVEYAQVKNYKLLGTSPKPDYIAASDYPQRTVCFTSSASECKKFSVEYEFENHIEYREPAAENVSDAQPTFYTEEQAPHVRFTPYIKTLASEIIGKETNPLVKARKIYDYITTHVMYSFVRSYITIDAISEYVASGLKGDCGIQALLFITLCRYAGIPARWQAGLYATPLRVGNHDWAQFYIAPYGWLFADCSFGGSAYRHKDMNRWNYYFGNIDPYRIPLASDFQHEFALSAGNLRNDPYDNQTGEAAVNGKNLFGDEFDAKAEAVAIQKR</sequence>
<comment type="caution">
    <text evidence="2">The sequence shown here is derived from an EMBL/GenBank/DDBJ whole genome shotgun (WGS) entry which is preliminary data.</text>
</comment>
<dbReference type="AlphaFoldDB" id="U2L1I2"/>
<dbReference type="SUPFAM" id="SSF54001">
    <property type="entry name" value="Cysteine proteinases"/>
    <property type="match status" value="1"/>
</dbReference>
<name>U2L1I2_TRESO</name>
<protein>
    <submittedName>
        <fullName evidence="2">Transglutaminase-like protein</fullName>
    </submittedName>
</protein>
<evidence type="ECO:0000259" key="1">
    <source>
        <dbReference type="SMART" id="SM00460"/>
    </source>
</evidence>
<dbReference type="RefSeq" id="WP_021329566.1">
    <property type="nucleotide sequence ID" value="NZ_AUZJ01000012.1"/>
</dbReference>
<dbReference type="OrthoDB" id="9787782at2"/>
<dbReference type="PATRIC" id="fig|1125725.3.peg.511"/>
<feature type="domain" description="Transglutaminase-like" evidence="1">
    <location>
        <begin position="315"/>
        <end position="376"/>
    </location>
</feature>
<dbReference type="Proteomes" id="UP000016646">
    <property type="component" value="Unassembled WGS sequence"/>
</dbReference>
<dbReference type="InterPro" id="IPR002931">
    <property type="entry name" value="Transglutaminase-like"/>
</dbReference>
<dbReference type="EMBL" id="AUZJ01000012">
    <property type="protein sequence ID" value="ERF61447.1"/>
    <property type="molecule type" value="Genomic_DNA"/>
</dbReference>
<dbReference type="Gene3D" id="3.10.620.30">
    <property type="match status" value="1"/>
</dbReference>
<evidence type="ECO:0000313" key="3">
    <source>
        <dbReference type="EMBL" id="ERJ98215.1"/>
    </source>
</evidence>
<dbReference type="eggNOG" id="COG1305">
    <property type="taxonomic scope" value="Bacteria"/>
</dbReference>
<dbReference type="InterPro" id="IPR038765">
    <property type="entry name" value="Papain-like_cys_pep_sf"/>
</dbReference>
<evidence type="ECO:0000313" key="2">
    <source>
        <dbReference type="EMBL" id="ERF61447.1"/>
    </source>
</evidence>
<dbReference type="SMART" id="SM00460">
    <property type="entry name" value="TGc"/>
    <property type="match status" value="1"/>
</dbReference>
<evidence type="ECO:0000313" key="4">
    <source>
        <dbReference type="Proteomes" id="UP000016412"/>
    </source>
</evidence>
<accession>U2L1I2</accession>
<dbReference type="Proteomes" id="UP000016412">
    <property type="component" value="Unassembled WGS sequence"/>
</dbReference>
<keyword evidence="5" id="KW-1185">Reference proteome</keyword>
<proteinExistence type="predicted"/>
<dbReference type="PANTHER" id="PTHR38339:SF1">
    <property type="entry name" value="TRANSGLUTAMINASE-LIKE DOMAIN-CONTAINING PROTEIN"/>
    <property type="match status" value="1"/>
</dbReference>
<organism evidence="2 4">
    <name type="scientific">Treponema socranskii subsp. socranskii VPI DR56BR1116 = ATCC 35536</name>
    <dbReference type="NCBI Taxonomy" id="1125725"/>
    <lineage>
        <taxon>Bacteria</taxon>
        <taxon>Pseudomonadati</taxon>
        <taxon>Spirochaetota</taxon>
        <taxon>Spirochaetia</taxon>
        <taxon>Spirochaetales</taxon>
        <taxon>Treponemataceae</taxon>
        <taxon>Treponema</taxon>
    </lineage>
</organism>
<dbReference type="PANTHER" id="PTHR38339">
    <property type="entry name" value="TRANSGLUTAMINASE DOMAIN PROTEIN"/>
    <property type="match status" value="1"/>
</dbReference>
<dbReference type="STRING" id="1125725.HMPREF1325_0758"/>
<reference evidence="4 5" key="1">
    <citation type="submission" date="2013-08" db="EMBL/GenBank/DDBJ databases">
        <authorList>
            <person name="Durkin A.S."/>
            <person name="Haft D.R."/>
            <person name="McCorrison J."/>
            <person name="Torralba M."/>
            <person name="Gillis M."/>
            <person name="Haft D.H."/>
            <person name="Methe B."/>
            <person name="Sutton G."/>
            <person name="Nelson K.E."/>
        </authorList>
    </citation>
    <scope>NUCLEOTIDE SEQUENCE [LARGE SCALE GENOMIC DNA]</scope>
    <source>
        <strain evidence="3 5">ATCC 35536</strain>
        <strain evidence="2 4">VPI DR56BR1116</strain>
    </source>
</reference>
<dbReference type="EMBL" id="AVQI01000082">
    <property type="protein sequence ID" value="ERJ98215.1"/>
    <property type="molecule type" value="Genomic_DNA"/>
</dbReference>
<dbReference type="Pfam" id="PF01841">
    <property type="entry name" value="Transglut_core"/>
    <property type="match status" value="1"/>
</dbReference>